<name>A0A1J9QD60_9EURO</name>
<comment type="caution">
    <text evidence="1">The sequence shown here is derived from an EMBL/GenBank/DDBJ whole genome shotgun (WGS) entry which is preliminary data.</text>
</comment>
<dbReference type="Proteomes" id="UP000242791">
    <property type="component" value="Unassembled WGS sequence"/>
</dbReference>
<evidence type="ECO:0000313" key="1">
    <source>
        <dbReference type="EMBL" id="OJD26766.1"/>
    </source>
</evidence>
<sequence length="161" mass="17299">MASKLEERLGAFGCTYRTLLTGRPLSQPFCKPVSHRRAADDGLLPWSLHGLSSNATNIPSTNVSASLVSTDPWAFGPSLCMLVGQVLNDGRTSPTPVDCAMIAVPDSWTWPWPAQELEVRGTLRLRGPDNDMAPGTGWISVLSSRECSSENAKESGIIVSD</sequence>
<organism evidence="1 2">
    <name type="scientific">Blastomyces percursus</name>
    <dbReference type="NCBI Taxonomy" id="1658174"/>
    <lineage>
        <taxon>Eukaryota</taxon>
        <taxon>Fungi</taxon>
        <taxon>Dikarya</taxon>
        <taxon>Ascomycota</taxon>
        <taxon>Pezizomycotina</taxon>
        <taxon>Eurotiomycetes</taxon>
        <taxon>Eurotiomycetidae</taxon>
        <taxon>Onygenales</taxon>
        <taxon>Ajellomycetaceae</taxon>
        <taxon>Blastomyces</taxon>
    </lineage>
</organism>
<gene>
    <name evidence="1" type="ORF">ACJ73_01855</name>
</gene>
<keyword evidence="2" id="KW-1185">Reference proteome</keyword>
<evidence type="ECO:0000313" key="2">
    <source>
        <dbReference type="Proteomes" id="UP000242791"/>
    </source>
</evidence>
<proteinExistence type="predicted"/>
<dbReference type="VEuPathDB" id="FungiDB:ACJ73_01855"/>
<dbReference type="EMBL" id="LGTZ01000180">
    <property type="protein sequence ID" value="OJD26766.1"/>
    <property type="molecule type" value="Genomic_DNA"/>
</dbReference>
<dbReference type="AlphaFoldDB" id="A0A1J9QD60"/>
<reference evidence="1 2" key="1">
    <citation type="submission" date="2015-08" db="EMBL/GenBank/DDBJ databases">
        <title>Emmonsia species relationships and genome sequence.</title>
        <authorList>
            <person name="Cuomo C.A."/>
            <person name="Schwartz I.S."/>
            <person name="Kenyon C."/>
            <person name="De Hoog G.S."/>
            <person name="Govender N.P."/>
            <person name="Botha A."/>
            <person name="Moreno L."/>
            <person name="De Vries M."/>
            <person name="Munoz J.F."/>
            <person name="Stielow J.B."/>
        </authorList>
    </citation>
    <scope>NUCLEOTIDE SEQUENCE [LARGE SCALE GENOMIC DNA]</scope>
    <source>
        <strain evidence="1 2">EI222</strain>
    </source>
</reference>
<accession>A0A1J9QD60</accession>
<protein>
    <submittedName>
        <fullName evidence="1">Uncharacterized protein</fullName>
    </submittedName>
</protein>